<evidence type="ECO:0000313" key="3">
    <source>
        <dbReference type="Proteomes" id="UP001292094"/>
    </source>
</evidence>
<dbReference type="EMBL" id="JAWZYT010003537">
    <property type="protein sequence ID" value="KAK4297957.1"/>
    <property type="molecule type" value="Genomic_DNA"/>
</dbReference>
<dbReference type="AlphaFoldDB" id="A0AAE1NZ47"/>
<feature type="compositionally biased region" description="Polar residues" evidence="1">
    <location>
        <begin position="69"/>
        <end position="84"/>
    </location>
</feature>
<evidence type="ECO:0000313" key="2">
    <source>
        <dbReference type="EMBL" id="KAK4297957.1"/>
    </source>
</evidence>
<sequence length="84" mass="9388">MDTVIAWITSAPTSTDVQSKVIASDKVSIKDNTRPSVTKTIQDKISTAKLSLPFTMSTLDPWMELNNPLKRSSSNEGRQQQQHR</sequence>
<evidence type="ECO:0000256" key="1">
    <source>
        <dbReference type="SAM" id="MobiDB-lite"/>
    </source>
</evidence>
<organism evidence="2 3">
    <name type="scientific">Petrolisthes manimaculis</name>
    <dbReference type="NCBI Taxonomy" id="1843537"/>
    <lineage>
        <taxon>Eukaryota</taxon>
        <taxon>Metazoa</taxon>
        <taxon>Ecdysozoa</taxon>
        <taxon>Arthropoda</taxon>
        <taxon>Crustacea</taxon>
        <taxon>Multicrustacea</taxon>
        <taxon>Malacostraca</taxon>
        <taxon>Eumalacostraca</taxon>
        <taxon>Eucarida</taxon>
        <taxon>Decapoda</taxon>
        <taxon>Pleocyemata</taxon>
        <taxon>Anomura</taxon>
        <taxon>Galatheoidea</taxon>
        <taxon>Porcellanidae</taxon>
        <taxon>Petrolisthes</taxon>
    </lineage>
</organism>
<comment type="caution">
    <text evidence="2">The sequence shown here is derived from an EMBL/GenBank/DDBJ whole genome shotgun (WGS) entry which is preliminary data.</text>
</comment>
<keyword evidence="3" id="KW-1185">Reference proteome</keyword>
<dbReference type="Proteomes" id="UP001292094">
    <property type="component" value="Unassembled WGS sequence"/>
</dbReference>
<accession>A0AAE1NZ47</accession>
<protein>
    <submittedName>
        <fullName evidence="2">Uncharacterized protein</fullName>
    </submittedName>
</protein>
<proteinExistence type="predicted"/>
<gene>
    <name evidence="2" type="ORF">Pmani_029657</name>
</gene>
<feature type="region of interest" description="Disordered" evidence="1">
    <location>
        <begin position="64"/>
        <end position="84"/>
    </location>
</feature>
<reference evidence="2" key="1">
    <citation type="submission" date="2023-11" db="EMBL/GenBank/DDBJ databases">
        <title>Genome assemblies of two species of porcelain crab, Petrolisthes cinctipes and Petrolisthes manimaculis (Anomura: Porcellanidae).</title>
        <authorList>
            <person name="Angst P."/>
        </authorList>
    </citation>
    <scope>NUCLEOTIDE SEQUENCE</scope>
    <source>
        <strain evidence="2">PB745_02</strain>
        <tissue evidence="2">Gill</tissue>
    </source>
</reference>
<name>A0AAE1NZ47_9EUCA</name>